<organism evidence="12 13">
    <name type="scientific">Durusdinium trenchii</name>
    <dbReference type="NCBI Taxonomy" id="1381693"/>
    <lineage>
        <taxon>Eukaryota</taxon>
        <taxon>Sar</taxon>
        <taxon>Alveolata</taxon>
        <taxon>Dinophyceae</taxon>
        <taxon>Suessiales</taxon>
        <taxon>Symbiodiniaceae</taxon>
        <taxon>Durusdinium</taxon>
    </lineage>
</organism>
<evidence type="ECO:0000256" key="7">
    <source>
        <dbReference type="SAM" id="MobiDB-lite"/>
    </source>
</evidence>
<evidence type="ECO:0000259" key="10">
    <source>
        <dbReference type="Pfam" id="PF05193"/>
    </source>
</evidence>
<proteinExistence type="inferred from homology"/>
<evidence type="ECO:0000256" key="1">
    <source>
        <dbReference type="ARBA" id="ARBA00007261"/>
    </source>
</evidence>
<dbReference type="Pfam" id="PF01425">
    <property type="entry name" value="Amidase"/>
    <property type="match status" value="1"/>
</dbReference>
<feature type="domain" description="Peptidase M16 C-terminal" evidence="10">
    <location>
        <begin position="722"/>
        <end position="869"/>
    </location>
</feature>
<dbReference type="Gene3D" id="3.90.1300.10">
    <property type="entry name" value="Amidase signature (AS) domain"/>
    <property type="match status" value="1"/>
</dbReference>
<comment type="similarity">
    <text evidence="1">Belongs to the peptidase M16 family.</text>
</comment>
<dbReference type="InterPro" id="IPR001431">
    <property type="entry name" value="Pept_M16_Zn_BS"/>
</dbReference>
<evidence type="ECO:0000256" key="4">
    <source>
        <dbReference type="ARBA" id="ARBA00022801"/>
    </source>
</evidence>
<keyword evidence="6" id="KW-0482">Metalloprotease</keyword>
<dbReference type="InterPro" id="IPR011249">
    <property type="entry name" value="Metalloenz_LuxS/M16"/>
</dbReference>
<evidence type="ECO:0000259" key="9">
    <source>
        <dbReference type="Pfam" id="PF01425"/>
    </source>
</evidence>
<evidence type="ECO:0000313" key="13">
    <source>
        <dbReference type="Proteomes" id="UP001642464"/>
    </source>
</evidence>
<keyword evidence="13" id="KW-1185">Reference proteome</keyword>
<evidence type="ECO:0000256" key="5">
    <source>
        <dbReference type="ARBA" id="ARBA00022833"/>
    </source>
</evidence>
<feature type="region of interest" description="Disordered" evidence="7">
    <location>
        <begin position="1460"/>
        <end position="1479"/>
    </location>
</feature>
<keyword evidence="4" id="KW-0378">Hydrolase</keyword>
<dbReference type="GO" id="GO:0006508">
    <property type="term" value="P:proteolysis"/>
    <property type="evidence" value="ECO:0007669"/>
    <property type="project" value="UniProtKB-KW"/>
</dbReference>
<dbReference type="Gene3D" id="3.30.830.10">
    <property type="entry name" value="Metalloenzyme, LuxS/M16 peptidase-like"/>
    <property type="match status" value="5"/>
</dbReference>
<dbReference type="PANTHER" id="PTHR43690:SF18">
    <property type="entry name" value="INSULIN-DEGRADING ENZYME-RELATED"/>
    <property type="match status" value="1"/>
</dbReference>
<dbReference type="Proteomes" id="UP001642464">
    <property type="component" value="Unassembled WGS sequence"/>
</dbReference>
<comment type="caution">
    <text evidence="12">The sequence shown here is derived from an EMBL/GenBank/DDBJ whole genome shotgun (WGS) entry which is preliminary data.</text>
</comment>
<evidence type="ECO:0000313" key="12">
    <source>
        <dbReference type="EMBL" id="CAK9007286.1"/>
    </source>
</evidence>
<dbReference type="InterPro" id="IPR011765">
    <property type="entry name" value="Pept_M16_N"/>
</dbReference>
<dbReference type="InterPro" id="IPR050626">
    <property type="entry name" value="Peptidase_M16"/>
</dbReference>
<dbReference type="EMBL" id="CAXAMM010005446">
    <property type="protein sequence ID" value="CAK9007286.1"/>
    <property type="molecule type" value="Genomic_DNA"/>
</dbReference>
<protein>
    <submittedName>
        <fullName evidence="12">Insulin-degrading enzyme (Insulin protease) (Insulinase) (Insulysin)</fullName>
    </submittedName>
</protein>
<reference evidence="12 13" key="1">
    <citation type="submission" date="2024-02" db="EMBL/GenBank/DDBJ databases">
        <authorList>
            <person name="Chen Y."/>
            <person name="Shah S."/>
            <person name="Dougan E. K."/>
            <person name="Thang M."/>
            <person name="Chan C."/>
        </authorList>
    </citation>
    <scope>NUCLEOTIDE SEQUENCE [LARGE SCALE GENOMIC DNA]</scope>
</reference>
<dbReference type="SUPFAM" id="SSF63411">
    <property type="entry name" value="LuxS/MPP-like metallohydrolase"/>
    <property type="match status" value="4"/>
</dbReference>
<accession>A0ABP0IYW1</accession>
<evidence type="ECO:0000256" key="2">
    <source>
        <dbReference type="ARBA" id="ARBA00022670"/>
    </source>
</evidence>
<feature type="region of interest" description="Disordered" evidence="7">
    <location>
        <begin position="1"/>
        <end position="30"/>
    </location>
</feature>
<gene>
    <name evidence="12" type="ORF">SCF082_LOCUS9391</name>
</gene>
<evidence type="ECO:0000259" key="11">
    <source>
        <dbReference type="Pfam" id="PF16187"/>
    </source>
</evidence>
<evidence type="ECO:0000259" key="8">
    <source>
        <dbReference type="Pfam" id="PF00675"/>
    </source>
</evidence>
<name>A0ABP0IYW1_9DINO</name>
<keyword evidence="3" id="KW-0479">Metal-binding</keyword>
<dbReference type="Pfam" id="PF00675">
    <property type="entry name" value="Peptidase_M16"/>
    <property type="match status" value="1"/>
</dbReference>
<feature type="domain" description="Peptidase M16 middle/third" evidence="11">
    <location>
        <begin position="893"/>
        <end position="1197"/>
    </location>
</feature>
<dbReference type="InterPro" id="IPR023631">
    <property type="entry name" value="Amidase_dom"/>
</dbReference>
<evidence type="ECO:0000256" key="6">
    <source>
        <dbReference type="ARBA" id="ARBA00023049"/>
    </source>
</evidence>
<dbReference type="Pfam" id="PF16187">
    <property type="entry name" value="Peptidase_M16_M"/>
    <property type="match status" value="1"/>
</dbReference>
<dbReference type="SUPFAM" id="SSF75304">
    <property type="entry name" value="Amidase signature (AS) enzymes"/>
    <property type="match status" value="1"/>
</dbReference>
<keyword evidence="2 12" id="KW-0645">Protease</keyword>
<feature type="domain" description="Peptidase M16 N-terminal" evidence="8">
    <location>
        <begin position="506"/>
        <end position="639"/>
    </location>
</feature>
<keyword evidence="5" id="KW-0862">Zinc</keyword>
<dbReference type="InterPro" id="IPR032632">
    <property type="entry name" value="Peptidase_M16_M"/>
</dbReference>
<dbReference type="Pfam" id="PF05193">
    <property type="entry name" value="Peptidase_M16_C"/>
    <property type="match status" value="1"/>
</dbReference>
<sequence>MSNSDHQPTSRPARYGRSRNPHGLHLSPGGSSGGTAALVAALGAPVALTADIGGSTRIPALLNGLFGHKPTGGICPNLGTHLDEFHGAVCRICQMGMVCRHAEDLLPLLKIMAGPPDPKEDPLAYEYRPCPVWHGKDVDLGSLTVGCLSFRGGWPTSAMEVLISSIGKGQSLAVERAVEWLRAQGATIHPLYLEDLEVGQWFESWSTRVQGAGTARFREVLCQSKRTFGLAEILRYLMGLSPHTLPALGLAFLEDAVEMISPSMEKRLLQAQEVEQLLRQSFQRCQVLIMPTLPRHGLRHDEPLLRVFDSCFTSIWNAMEFPSTAVPLGLHAGAPVGVQIVSLPNNDELTISIAQKLHAACVARCLAGRRRTRCSACEVVLCRVLAVIGGREASHSTETDRSRHCLKGQTATNTVRQGSGQRSASSLTLVRTLDTCWEREQSPGVGLQRSKTINCLVLTPSMCASDLTSVLPCELYCRSEVFAGEVMKSPLDSRNYRALTLQNGMKVLLASDPEAISAACALSVHLGFYSDPEDLPGLAHFCEHMLFLGTKEYPEENSFEKFLTANSGSQNVPHLQLQSQRGLRSALQESLKRFSSFFREPLFTASGIEREVSAIDSEFAKNRENDGFRLAQLLKSTAAEGHPERHFGCGNRETLLSKGKVLANSAIFNKPSKEINHGQEELRNQLLRYFQGYDPSLMALCVVGKAKDSGSRVIQFLVEMEPLNVLQSTVEQYLGAVPRRSDAPRPRWAVAPYPPENPAKILEAVPVNELRSVLLEWTFDFENFAARKEFLLAKAQDYLAQILGHEGPGSMHSILKGKGWVNRTTAGVSFDQDDFAIFRLSFDVSEEGLRQKNAIFGAVFSVLNALRQGSPLQAVPDYTIQECRSLAELRWRFAEKLNSQPLCLDAVDLMQDGLSPAFYLSNRFLLLDPPGDGPSGGSLLKAIDHILEQLTPERARYRVFAKDVAPKQSEKWYGVPYRQTEIPKSVLQGWRWSKAPILPGWHVPDPNKFIPQNFALAWPQQDRIKAAALPPELIRNDERWRVFFKADRAFGIPKATCILQCWFPDPSEVKSNTPASSISTAEGRVLARLWQASLADRLTEEYYAARLAGLAANCASTVAGISLSFSGYSDKLLLFVQEVLQKIRDFDGPTPSEFARALDALKREQASFDFQQPYAHAAYFSRLATYIPEYPVEELRAATKRVTLEQVRNFSALLRAKEQSFFGQALIIGNLSVEAAKGILETFDVLPFKGALKGGTAEGLLRSRFAKLQPGQEILQVQPEPNPEETNHALVSLFWTGDELLDGLHSNLLDRVMKAPFYDSIRTQQQLGAAFVIQEDFCKPWMNSWCHSGPRQLQPFKASLKEELLRPDQRLASETGFQYNWRRREEEAALIGQISMKDLLQFYDERIAAGGSLRRRANTAVFANSPKRAEAMRAMKEAYPDVVEDPVKFGEAAPKWPIRNLEKSSESSHGLQDNLREDR</sequence>
<feature type="domain" description="Amidase" evidence="9">
    <location>
        <begin position="9"/>
        <end position="350"/>
    </location>
</feature>
<evidence type="ECO:0000256" key="3">
    <source>
        <dbReference type="ARBA" id="ARBA00022723"/>
    </source>
</evidence>
<dbReference type="GO" id="GO:0008233">
    <property type="term" value="F:peptidase activity"/>
    <property type="evidence" value="ECO:0007669"/>
    <property type="project" value="UniProtKB-KW"/>
</dbReference>
<dbReference type="PROSITE" id="PS00143">
    <property type="entry name" value="INSULINASE"/>
    <property type="match status" value="1"/>
</dbReference>
<dbReference type="PANTHER" id="PTHR43690">
    <property type="entry name" value="NARDILYSIN"/>
    <property type="match status" value="1"/>
</dbReference>
<dbReference type="InterPro" id="IPR036928">
    <property type="entry name" value="AS_sf"/>
</dbReference>
<dbReference type="InterPro" id="IPR007863">
    <property type="entry name" value="Peptidase_M16_C"/>
</dbReference>
<feature type="compositionally biased region" description="Polar residues" evidence="7">
    <location>
        <begin position="1"/>
        <end position="10"/>
    </location>
</feature>